<dbReference type="HAMAP" id="MF_01310">
    <property type="entry name" value="Ribosomal_uS11"/>
    <property type="match status" value="1"/>
</dbReference>
<comment type="function">
    <text evidence="7">Located on the platform of the 30S subunit, it bridges several disparate RNA helices of the 16S rRNA. Forms part of the Shine-Dalgarno cleft in the 70S ribosome.</text>
</comment>
<evidence type="ECO:0000256" key="5">
    <source>
        <dbReference type="ARBA" id="ARBA00023274"/>
    </source>
</evidence>
<evidence type="ECO:0000256" key="4">
    <source>
        <dbReference type="ARBA" id="ARBA00022980"/>
    </source>
</evidence>
<dbReference type="NCBIfam" id="TIGR03632">
    <property type="entry name" value="uS11_bact"/>
    <property type="match status" value="1"/>
</dbReference>
<organism evidence="10 11">
    <name type="scientific">Candidatus Spyradenecus faecavium</name>
    <dbReference type="NCBI Taxonomy" id="2840947"/>
    <lineage>
        <taxon>Bacteria</taxon>
        <taxon>Pseudomonadati</taxon>
        <taxon>Lentisphaerota</taxon>
        <taxon>Lentisphaeria</taxon>
        <taxon>Lentisphaerales</taxon>
        <taxon>Lentisphaeraceae</taxon>
        <taxon>Lentisphaeraceae incertae sedis</taxon>
        <taxon>Candidatus Spyradenecus</taxon>
    </lineage>
</organism>
<comment type="similarity">
    <text evidence="1 7 8">Belongs to the universal ribosomal protein uS11 family.</text>
</comment>
<dbReference type="SUPFAM" id="SSF53137">
    <property type="entry name" value="Translational machinery components"/>
    <property type="match status" value="1"/>
</dbReference>
<dbReference type="InterPro" id="IPR001971">
    <property type="entry name" value="Ribosomal_uS11"/>
</dbReference>
<dbReference type="NCBIfam" id="NF003698">
    <property type="entry name" value="PRK05309.1"/>
    <property type="match status" value="1"/>
</dbReference>
<keyword evidence="5 7" id="KW-0687">Ribonucleoprotein</keyword>
<dbReference type="InterPro" id="IPR019981">
    <property type="entry name" value="Ribosomal_uS11_bac-type"/>
</dbReference>
<dbReference type="Pfam" id="PF00411">
    <property type="entry name" value="Ribosomal_S11"/>
    <property type="match status" value="1"/>
</dbReference>
<keyword evidence="2 7" id="KW-0699">rRNA-binding</keyword>
<dbReference type="Gene3D" id="3.30.420.80">
    <property type="entry name" value="Ribosomal protein S11"/>
    <property type="match status" value="1"/>
</dbReference>
<dbReference type="AlphaFoldDB" id="A0A9D1NLG1"/>
<dbReference type="GO" id="GO:0003735">
    <property type="term" value="F:structural constituent of ribosome"/>
    <property type="evidence" value="ECO:0007669"/>
    <property type="project" value="InterPro"/>
</dbReference>
<dbReference type="GO" id="GO:0019843">
    <property type="term" value="F:rRNA binding"/>
    <property type="evidence" value="ECO:0007669"/>
    <property type="project" value="UniProtKB-UniRule"/>
</dbReference>
<evidence type="ECO:0000313" key="11">
    <source>
        <dbReference type="Proteomes" id="UP000886845"/>
    </source>
</evidence>
<reference evidence="10" key="2">
    <citation type="journal article" date="2021" name="PeerJ">
        <title>Extensive microbial diversity within the chicken gut microbiome revealed by metagenomics and culture.</title>
        <authorList>
            <person name="Gilroy R."/>
            <person name="Ravi A."/>
            <person name="Getino M."/>
            <person name="Pursley I."/>
            <person name="Horton D.L."/>
            <person name="Alikhan N.F."/>
            <person name="Baker D."/>
            <person name="Gharbi K."/>
            <person name="Hall N."/>
            <person name="Watson M."/>
            <person name="Adriaenssens E.M."/>
            <person name="Foster-Nyarko E."/>
            <person name="Jarju S."/>
            <person name="Secka A."/>
            <person name="Antonio M."/>
            <person name="Oren A."/>
            <person name="Chaudhuri R.R."/>
            <person name="La Ragione R."/>
            <person name="Hildebrand F."/>
            <person name="Pallen M.J."/>
        </authorList>
    </citation>
    <scope>NUCLEOTIDE SEQUENCE</scope>
    <source>
        <strain evidence="10">35461</strain>
    </source>
</reference>
<sequence>MSEENTEQQAVSAEEQQKPALSEAQQILAADTAAANAAADAEAAKKKSKVKAMPAGIAFIRATYNNTLVSIADARGGVISWSSSGKAGFKGSRKSTAFAATMVAQDAARTAFARGMHEVEVRMQGAGAGRESAVRAIQSVGIHVTCIKDCTPVAHNGCRPRKRRRV</sequence>
<dbReference type="EMBL" id="DVOR01000061">
    <property type="protein sequence ID" value="HIV08869.1"/>
    <property type="molecule type" value="Genomic_DNA"/>
</dbReference>
<gene>
    <name evidence="7 10" type="primary">rpsK</name>
    <name evidence="10" type="ORF">IAC79_01975</name>
</gene>
<keyword evidence="3 7" id="KW-0694">RNA-binding</keyword>
<evidence type="ECO:0000256" key="2">
    <source>
        <dbReference type="ARBA" id="ARBA00022730"/>
    </source>
</evidence>
<dbReference type="PANTHER" id="PTHR11759">
    <property type="entry name" value="40S RIBOSOMAL PROTEIN S14/30S RIBOSOMAL PROTEIN S11"/>
    <property type="match status" value="1"/>
</dbReference>
<proteinExistence type="inferred from homology"/>
<evidence type="ECO:0000256" key="6">
    <source>
        <dbReference type="ARBA" id="ARBA00035160"/>
    </source>
</evidence>
<dbReference type="InterPro" id="IPR018102">
    <property type="entry name" value="Ribosomal_uS11_CS"/>
</dbReference>
<dbReference type="PROSITE" id="PS00054">
    <property type="entry name" value="RIBOSOMAL_S11"/>
    <property type="match status" value="1"/>
</dbReference>
<evidence type="ECO:0000256" key="8">
    <source>
        <dbReference type="RuleBase" id="RU003629"/>
    </source>
</evidence>
<accession>A0A9D1NLG1</accession>
<evidence type="ECO:0000256" key="9">
    <source>
        <dbReference type="SAM" id="MobiDB-lite"/>
    </source>
</evidence>
<keyword evidence="4 7" id="KW-0689">Ribosomal protein</keyword>
<protein>
    <recommendedName>
        <fullName evidence="6 7">Small ribosomal subunit protein uS11</fullName>
    </recommendedName>
</protein>
<name>A0A9D1NLG1_9BACT</name>
<feature type="region of interest" description="Disordered" evidence="9">
    <location>
        <begin position="1"/>
        <end position="23"/>
    </location>
</feature>
<evidence type="ECO:0000256" key="1">
    <source>
        <dbReference type="ARBA" id="ARBA00006194"/>
    </source>
</evidence>
<dbReference type="GO" id="GO:0005840">
    <property type="term" value="C:ribosome"/>
    <property type="evidence" value="ECO:0007669"/>
    <property type="project" value="UniProtKB-KW"/>
</dbReference>
<dbReference type="GO" id="GO:1990904">
    <property type="term" value="C:ribonucleoprotein complex"/>
    <property type="evidence" value="ECO:0007669"/>
    <property type="project" value="UniProtKB-KW"/>
</dbReference>
<evidence type="ECO:0000313" key="10">
    <source>
        <dbReference type="EMBL" id="HIV08869.1"/>
    </source>
</evidence>
<dbReference type="Proteomes" id="UP000886845">
    <property type="component" value="Unassembled WGS sequence"/>
</dbReference>
<comment type="subunit">
    <text evidence="7">Part of the 30S ribosomal subunit. Interacts with proteins S7 and S18. Binds to IF-3.</text>
</comment>
<evidence type="ECO:0000256" key="7">
    <source>
        <dbReference type="HAMAP-Rule" id="MF_01310"/>
    </source>
</evidence>
<comment type="caution">
    <text evidence="10">The sequence shown here is derived from an EMBL/GenBank/DDBJ whole genome shotgun (WGS) entry which is preliminary data.</text>
</comment>
<evidence type="ECO:0000256" key="3">
    <source>
        <dbReference type="ARBA" id="ARBA00022884"/>
    </source>
</evidence>
<dbReference type="GO" id="GO:0006412">
    <property type="term" value="P:translation"/>
    <property type="evidence" value="ECO:0007669"/>
    <property type="project" value="UniProtKB-UniRule"/>
</dbReference>
<reference evidence="10" key="1">
    <citation type="submission" date="2020-10" db="EMBL/GenBank/DDBJ databases">
        <authorList>
            <person name="Gilroy R."/>
        </authorList>
    </citation>
    <scope>NUCLEOTIDE SEQUENCE</scope>
    <source>
        <strain evidence="10">35461</strain>
    </source>
</reference>
<dbReference type="InterPro" id="IPR036967">
    <property type="entry name" value="Ribosomal_uS11_sf"/>
</dbReference>